<evidence type="ECO:0000256" key="1">
    <source>
        <dbReference type="SAM" id="Phobius"/>
    </source>
</evidence>
<keyword evidence="1" id="KW-1133">Transmembrane helix</keyword>
<sequence length="156" mass="18067">MTTLHITLLILALGIIAGLAFWAWSLTQKVKQREQEILDTVNARHDKIIESIRVITSAFEDKQVEMIEASIRLKVLLDNLPLPEEEKKPFVVFDVIYEKVAHIPTHDNWKALSKKEKFQFEKEMTDVEKEYKDLFTAAAKDLKQSSFDITPKVKIN</sequence>
<keyword evidence="4" id="KW-1185">Reference proteome</keyword>
<keyword evidence="1" id="KW-0472">Membrane</keyword>
<evidence type="ECO:0000259" key="2">
    <source>
        <dbReference type="Pfam" id="PF10675"/>
    </source>
</evidence>
<protein>
    <recommendedName>
        <fullName evidence="2">DUF2489 domain-containing protein</fullName>
    </recommendedName>
</protein>
<dbReference type="RefSeq" id="WP_284378149.1">
    <property type="nucleotide sequence ID" value="NZ_BSNM01000003.1"/>
</dbReference>
<proteinExistence type="predicted"/>
<accession>A0AA37S639</accession>
<name>A0AA37S639_9GAMM</name>
<gene>
    <name evidence="3" type="ORF">GCM10007876_03940</name>
</gene>
<dbReference type="AlphaFoldDB" id="A0AA37S639"/>
<reference evidence="3" key="1">
    <citation type="journal article" date="2014" name="Int. J. Syst. Evol. Microbiol.">
        <title>Complete genome sequence of Corynebacterium casei LMG S-19264T (=DSM 44701T), isolated from a smear-ripened cheese.</title>
        <authorList>
            <consortium name="US DOE Joint Genome Institute (JGI-PGF)"/>
            <person name="Walter F."/>
            <person name="Albersmeier A."/>
            <person name="Kalinowski J."/>
            <person name="Ruckert C."/>
        </authorList>
    </citation>
    <scope>NUCLEOTIDE SEQUENCE</scope>
    <source>
        <strain evidence="3">NBRC 110071</strain>
    </source>
</reference>
<comment type="caution">
    <text evidence="3">The sequence shown here is derived from an EMBL/GenBank/DDBJ whole genome shotgun (WGS) entry which is preliminary data.</text>
</comment>
<keyword evidence="1" id="KW-0812">Transmembrane</keyword>
<dbReference type="EMBL" id="BSNM01000003">
    <property type="protein sequence ID" value="GLQ29916.1"/>
    <property type="molecule type" value="Genomic_DNA"/>
</dbReference>
<feature type="transmembrane region" description="Helical" evidence="1">
    <location>
        <begin position="6"/>
        <end position="24"/>
    </location>
</feature>
<reference evidence="3" key="2">
    <citation type="submission" date="2023-01" db="EMBL/GenBank/DDBJ databases">
        <title>Draft genome sequence of Litoribrevibacter albus strain NBRC 110071.</title>
        <authorList>
            <person name="Sun Q."/>
            <person name="Mori K."/>
        </authorList>
    </citation>
    <scope>NUCLEOTIDE SEQUENCE</scope>
    <source>
        <strain evidence="3">NBRC 110071</strain>
    </source>
</reference>
<evidence type="ECO:0000313" key="4">
    <source>
        <dbReference type="Proteomes" id="UP001161389"/>
    </source>
</evidence>
<organism evidence="3 4">
    <name type="scientific">Litoribrevibacter albus</name>
    <dbReference type="NCBI Taxonomy" id="1473156"/>
    <lineage>
        <taxon>Bacteria</taxon>
        <taxon>Pseudomonadati</taxon>
        <taxon>Pseudomonadota</taxon>
        <taxon>Gammaproteobacteria</taxon>
        <taxon>Oceanospirillales</taxon>
        <taxon>Oceanospirillaceae</taxon>
        <taxon>Litoribrevibacter</taxon>
    </lineage>
</organism>
<dbReference type="Pfam" id="PF10675">
    <property type="entry name" value="DUF2489"/>
    <property type="match status" value="1"/>
</dbReference>
<evidence type="ECO:0000313" key="3">
    <source>
        <dbReference type="EMBL" id="GLQ29916.1"/>
    </source>
</evidence>
<dbReference type="Proteomes" id="UP001161389">
    <property type="component" value="Unassembled WGS sequence"/>
</dbReference>
<dbReference type="InterPro" id="IPR019617">
    <property type="entry name" value="DUF2489"/>
</dbReference>
<feature type="domain" description="DUF2489" evidence="2">
    <location>
        <begin position="16"/>
        <end position="142"/>
    </location>
</feature>